<dbReference type="PANTHER" id="PTHR32071">
    <property type="entry name" value="TRANSCRIPTIONAL REGULATORY PROTEIN"/>
    <property type="match status" value="1"/>
</dbReference>
<dbReference type="RefSeq" id="WP_090749641.1">
    <property type="nucleotide sequence ID" value="NZ_CZQA01000009.1"/>
</dbReference>
<dbReference type="InterPro" id="IPR027417">
    <property type="entry name" value="P-loop_NTPase"/>
</dbReference>
<keyword evidence="11" id="KW-0010">Activator</keyword>
<dbReference type="GO" id="GO:0000160">
    <property type="term" value="P:phosphorelay signal transduction system"/>
    <property type="evidence" value="ECO:0007669"/>
    <property type="project" value="UniProtKB-KW"/>
</dbReference>
<dbReference type="PROSITE" id="PS00676">
    <property type="entry name" value="SIGMA54_INTERACT_2"/>
    <property type="match status" value="1"/>
</dbReference>
<protein>
    <recommendedName>
        <fullName evidence="2">DNA-binding transcriptional regulator NtrC</fullName>
    </recommendedName>
    <alternativeName>
        <fullName evidence="14">Nitrogen regulation protein NR(I)</fullName>
    </alternativeName>
    <alternativeName>
        <fullName evidence="15">Nitrogen regulator I</fullName>
    </alternativeName>
</protein>
<dbReference type="PRINTS" id="PR01590">
    <property type="entry name" value="HTHFIS"/>
</dbReference>
<dbReference type="GO" id="GO:0043565">
    <property type="term" value="F:sequence-specific DNA binding"/>
    <property type="evidence" value="ECO:0007669"/>
    <property type="project" value="InterPro"/>
</dbReference>
<dbReference type="STRING" id="1742972.COMA1_30429"/>
<evidence type="ECO:0000256" key="16">
    <source>
        <dbReference type="PROSITE-ProRule" id="PRU00169"/>
    </source>
</evidence>
<dbReference type="SUPFAM" id="SSF52540">
    <property type="entry name" value="P-loop containing nucleoside triphosphate hydrolases"/>
    <property type="match status" value="1"/>
</dbReference>
<dbReference type="PROSITE" id="PS00675">
    <property type="entry name" value="SIGMA54_INTERACT_1"/>
    <property type="match status" value="1"/>
</dbReference>
<dbReference type="Pfam" id="PF00158">
    <property type="entry name" value="Sigma54_activat"/>
    <property type="match status" value="1"/>
</dbReference>
<evidence type="ECO:0000256" key="6">
    <source>
        <dbReference type="ARBA" id="ARBA00022741"/>
    </source>
</evidence>
<dbReference type="InterPro" id="IPR001789">
    <property type="entry name" value="Sig_transdc_resp-reg_receiver"/>
</dbReference>
<dbReference type="InterPro" id="IPR058031">
    <property type="entry name" value="AAA_lid_NorR"/>
</dbReference>
<dbReference type="EMBL" id="CZQA01000009">
    <property type="protein sequence ID" value="CUS37141.1"/>
    <property type="molecule type" value="Genomic_DNA"/>
</dbReference>
<dbReference type="SMART" id="SM00382">
    <property type="entry name" value="AAA"/>
    <property type="match status" value="1"/>
</dbReference>
<dbReference type="Pfam" id="PF00072">
    <property type="entry name" value="Response_reg"/>
    <property type="match status" value="1"/>
</dbReference>
<dbReference type="Gene3D" id="1.10.10.60">
    <property type="entry name" value="Homeodomain-like"/>
    <property type="match status" value="1"/>
</dbReference>
<dbReference type="Gene3D" id="3.40.50.2300">
    <property type="match status" value="1"/>
</dbReference>
<dbReference type="InterPro" id="IPR025944">
    <property type="entry name" value="Sigma_54_int_dom_CS"/>
</dbReference>
<dbReference type="SMART" id="SM00448">
    <property type="entry name" value="REC"/>
    <property type="match status" value="1"/>
</dbReference>
<feature type="domain" description="Response regulatory" evidence="18">
    <location>
        <begin position="4"/>
        <end position="124"/>
    </location>
</feature>
<evidence type="ECO:0000313" key="20">
    <source>
        <dbReference type="Proteomes" id="UP000199032"/>
    </source>
</evidence>
<dbReference type="InterPro" id="IPR011006">
    <property type="entry name" value="CheY-like_superfamily"/>
</dbReference>
<dbReference type="InterPro" id="IPR025662">
    <property type="entry name" value="Sigma_54_int_dom_ATP-bd_1"/>
</dbReference>
<dbReference type="Pfam" id="PF02954">
    <property type="entry name" value="HTH_8"/>
    <property type="match status" value="1"/>
</dbReference>
<dbReference type="Proteomes" id="UP000199032">
    <property type="component" value="Unassembled WGS sequence"/>
</dbReference>
<dbReference type="PROSITE" id="PS50045">
    <property type="entry name" value="SIGMA54_INTERACT_4"/>
    <property type="match status" value="1"/>
</dbReference>
<evidence type="ECO:0000256" key="15">
    <source>
        <dbReference type="ARBA" id="ARBA00031910"/>
    </source>
</evidence>
<keyword evidence="10" id="KW-0238">DNA-binding</keyword>
<dbReference type="PROSITE" id="PS50110">
    <property type="entry name" value="RESPONSE_REGULATORY"/>
    <property type="match status" value="1"/>
</dbReference>
<comment type="subcellular location">
    <subcellularLocation>
        <location evidence="1">Cytoplasm</location>
    </subcellularLocation>
</comment>
<evidence type="ECO:0000256" key="3">
    <source>
        <dbReference type="ARBA" id="ARBA00022490"/>
    </source>
</evidence>
<evidence type="ECO:0000313" key="19">
    <source>
        <dbReference type="EMBL" id="CUS37141.1"/>
    </source>
</evidence>
<keyword evidence="6" id="KW-0547">Nucleotide-binding</keyword>
<dbReference type="SUPFAM" id="SSF46689">
    <property type="entry name" value="Homeodomain-like"/>
    <property type="match status" value="1"/>
</dbReference>
<evidence type="ECO:0000259" key="18">
    <source>
        <dbReference type="PROSITE" id="PS50110"/>
    </source>
</evidence>
<evidence type="ECO:0000256" key="2">
    <source>
        <dbReference type="ARBA" id="ARBA00019059"/>
    </source>
</evidence>
<dbReference type="PROSITE" id="PS00688">
    <property type="entry name" value="SIGMA54_INTERACT_3"/>
    <property type="match status" value="1"/>
</dbReference>
<evidence type="ECO:0000256" key="8">
    <source>
        <dbReference type="ARBA" id="ARBA00023012"/>
    </source>
</evidence>
<dbReference type="GO" id="GO:0005524">
    <property type="term" value="F:ATP binding"/>
    <property type="evidence" value="ECO:0007669"/>
    <property type="project" value="UniProtKB-KW"/>
</dbReference>
<keyword evidence="9" id="KW-0805">Transcription regulation</keyword>
<dbReference type="AlphaFoldDB" id="A0A0S4LI13"/>
<proteinExistence type="predicted"/>
<dbReference type="InterPro" id="IPR003593">
    <property type="entry name" value="AAA+_ATPase"/>
</dbReference>
<feature type="modified residue" description="4-aspartylphosphate" evidence="16">
    <location>
        <position position="53"/>
    </location>
</feature>
<dbReference type="InterPro" id="IPR009057">
    <property type="entry name" value="Homeodomain-like_sf"/>
</dbReference>
<evidence type="ECO:0000256" key="14">
    <source>
        <dbReference type="ARBA" id="ARBA00029881"/>
    </source>
</evidence>
<evidence type="ECO:0000256" key="4">
    <source>
        <dbReference type="ARBA" id="ARBA00022491"/>
    </source>
</evidence>
<gene>
    <name evidence="19" type="ORF">COMA1_30429</name>
</gene>
<sequence>MQIRVLVVDDDQDILQALQKRLIWMGHEVLTAEDGEQALKLSVEDQPDLMLLDIELPGMSGLDVLKQLAERRANVPPQFTPEVVVITAFGTIDRAVEAIRLGACDFLTKPFEPDHLSAVIEKARGQMALTRQIGLLQAEVAGRYEHVIGQSPRMVELLDTARRAAGASATVLLLGETGTGKEVMARALHRWSPRVSKPFVVVNCAALPESLLENELFGHEKGAYTGAVKREPGKIESAEGGTVFLDEIGDMPAGLQTRLLRLLQDQEFYRVGGTQPIRTDVRFIAATNKDLKDAIQDGVFREDLFYRLNVISLTVPPLRKRLDDLGALVKHFIRLHGAKVAHRSFSVSSDALEVMQGYHWPGNVRELENVLIRAITLSSDDCIEPEHLGIMIPRRLPVDVTFSDDETLNYHAVMEGYSRKVLEEALRRAGWNQTKAAEMLGLQRTYLTRLLRQRGVSVKPPPS</sequence>
<evidence type="ECO:0000256" key="10">
    <source>
        <dbReference type="ARBA" id="ARBA00023125"/>
    </source>
</evidence>
<dbReference type="Pfam" id="PF25601">
    <property type="entry name" value="AAA_lid_14"/>
    <property type="match status" value="1"/>
</dbReference>
<dbReference type="SUPFAM" id="SSF52172">
    <property type="entry name" value="CheY-like"/>
    <property type="match status" value="1"/>
</dbReference>
<evidence type="ECO:0000256" key="9">
    <source>
        <dbReference type="ARBA" id="ARBA00023015"/>
    </source>
</evidence>
<evidence type="ECO:0000256" key="7">
    <source>
        <dbReference type="ARBA" id="ARBA00022840"/>
    </source>
</evidence>
<dbReference type="FunFam" id="3.40.50.300:FF:000006">
    <property type="entry name" value="DNA-binding transcriptional regulator NtrC"/>
    <property type="match status" value="1"/>
</dbReference>
<keyword evidence="7" id="KW-0067">ATP-binding</keyword>
<reference evidence="19 20" key="1">
    <citation type="submission" date="2015-10" db="EMBL/GenBank/DDBJ databases">
        <authorList>
            <person name="Gilbert D.G."/>
        </authorList>
    </citation>
    <scope>NUCLEOTIDE SEQUENCE [LARGE SCALE GENOMIC DNA]</scope>
    <source>
        <strain evidence="19">COMA1</strain>
    </source>
</reference>
<dbReference type="GO" id="GO:0005737">
    <property type="term" value="C:cytoplasm"/>
    <property type="evidence" value="ECO:0007669"/>
    <property type="project" value="UniProtKB-SubCell"/>
</dbReference>
<organism evidence="19 20">
    <name type="scientific">Candidatus Nitrospira nitrosa</name>
    <dbReference type="NCBI Taxonomy" id="1742972"/>
    <lineage>
        <taxon>Bacteria</taxon>
        <taxon>Pseudomonadati</taxon>
        <taxon>Nitrospirota</taxon>
        <taxon>Nitrospiria</taxon>
        <taxon>Nitrospirales</taxon>
        <taxon>Nitrospiraceae</taxon>
        <taxon>Nitrospira</taxon>
    </lineage>
</organism>
<keyword evidence="20" id="KW-1185">Reference proteome</keyword>
<keyword evidence="3" id="KW-0963">Cytoplasm</keyword>
<dbReference type="InterPro" id="IPR002197">
    <property type="entry name" value="HTH_Fis"/>
</dbReference>
<dbReference type="CDD" id="cd00009">
    <property type="entry name" value="AAA"/>
    <property type="match status" value="1"/>
</dbReference>
<evidence type="ECO:0000259" key="17">
    <source>
        <dbReference type="PROSITE" id="PS50045"/>
    </source>
</evidence>
<dbReference type="InterPro" id="IPR025943">
    <property type="entry name" value="Sigma_54_int_dom_ATP-bd_2"/>
</dbReference>
<dbReference type="InterPro" id="IPR002078">
    <property type="entry name" value="Sigma_54_int"/>
</dbReference>
<keyword evidence="12" id="KW-0804">Transcription</keyword>
<keyword evidence="13" id="KW-0535">Nitrogen fixation</keyword>
<name>A0A0S4LI13_9BACT</name>
<dbReference type="PANTHER" id="PTHR32071:SF95">
    <property type="entry name" value="DNA-BINDING TRANSCRIPTIONAL REGULATOR NTRC"/>
    <property type="match status" value="1"/>
</dbReference>
<evidence type="ECO:0000256" key="12">
    <source>
        <dbReference type="ARBA" id="ARBA00023163"/>
    </source>
</evidence>
<keyword evidence="4" id="KW-0678">Repressor</keyword>
<dbReference type="Gene3D" id="1.10.8.60">
    <property type="match status" value="1"/>
</dbReference>
<keyword evidence="8" id="KW-0902">Two-component regulatory system</keyword>
<feature type="domain" description="Sigma-54 factor interaction" evidence="17">
    <location>
        <begin position="147"/>
        <end position="376"/>
    </location>
</feature>
<evidence type="ECO:0000256" key="1">
    <source>
        <dbReference type="ARBA" id="ARBA00004496"/>
    </source>
</evidence>
<keyword evidence="5 16" id="KW-0597">Phosphoprotein</keyword>
<dbReference type="Gene3D" id="3.40.50.300">
    <property type="entry name" value="P-loop containing nucleotide triphosphate hydrolases"/>
    <property type="match status" value="1"/>
</dbReference>
<dbReference type="GO" id="GO:0006355">
    <property type="term" value="P:regulation of DNA-templated transcription"/>
    <property type="evidence" value="ECO:0007669"/>
    <property type="project" value="InterPro"/>
</dbReference>
<evidence type="ECO:0000256" key="11">
    <source>
        <dbReference type="ARBA" id="ARBA00023159"/>
    </source>
</evidence>
<dbReference type="OrthoDB" id="9771372at2"/>
<evidence type="ECO:0000256" key="5">
    <source>
        <dbReference type="ARBA" id="ARBA00022553"/>
    </source>
</evidence>
<evidence type="ECO:0000256" key="13">
    <source>
        <dbReference type="ARBA" id="ARBA00023231"/>
    </source>
</evidence>
<accession>A0A0S4LI13</accession>